<protein>
    <recommendedName>
        <fullName evidence="3">Aryl hydrocarbon receptor</fullName>
    </recommendedName>
</protein>
<dbReference type="SMART" id="SM00091">
    <property type="entry name" value="PAS"/>
    <property type="match status" value="2"/>
</dbReference>
<dbReference type="SMART" id="SM00353">
    <property type="entry name" value="HLH"/>
    <property type="match status" value="1"/>
</dbReference>
<dbReference type="GO" id="GO:0005737">
    <property type="term" value="C:cytoplasm"/>
    <property type="evidence" value="ECO:0007669"/>
    <property type="project" value="UniProtKB-SubCell"/>
</dbReference>
<keyword evidence="10" id="KW-0238">DNA-binding</keyword>
<dbReference type="GO" id="GO:0048511">
    <property type="term" value="P:rhythmic process"/>
    <property type="evidence" value="ECO:0007669"/>
    <property type="project" value="UniProtKB-KW"/>
</dbReference>
<evidence type="ECO:0000313" key="19">
    <source>
        <dbReference type="Proteomes" id="UP001314229"/>
    </source>
</evidence>
<dbReference type="PANTHER" id="PTHR10649:SF17">
    <property type="entry name" value="ARYL HYDROCARBON RECEPTOR 2"/>
    <property type="match status" value="1"/>
</dbReference>
<dbReference type="GO" id="GO:0006805">
    <property type="term" value="P:xenobiotic metabolic process"/>
    <property type="evidence" value="ECO:0007669"/>
    <property type="project" value="InterPro"/>
</dbReference>
<dbReference type="Pfam" id="PF08447">
    <property type="entry name" value="PAS_3"/>
    <property type="match status" value="1"/>
</dbReference>
<dbReference type="GO" id="GO:0004879">
    <property type="term" value="F:nuclear receptor activity"/>
    <property type="evidence" value="ECO:0007669"/>
    <property type="project" value="TreeGrafter"/>
</dbReference>
<dbReference type="GO" id="GO:0034751">
    <property type="term" value="C:aryl hydrocarbon receptor complex"/>
    <property type="evidence" value="ECO:0007669"/>
    <property type="project" value="TreeGrafter"/>
</dbReference>
<evidence type="ECO:0000256" key="3">
    <source>
        <dbReference type="ARBA" id="ARBA00015909"/>
    </source>
</evidence>
<evidence type="ECO:0000256" key="14">
    <source>
        <dbReference type="SAM" id="Coils"/>
    </source>
</evidence>
<keyword evidence="14" id="KW-0175">Coiled coil</keyword>
<dbReference type="PROSITE" id="PS50112">
    <property type="entry name" value="PAS"/>
    <property type="match status" value="1"/>
</dbReference>
<evidence type="ECO:0000259" key="16">
    <source>
        <dbReference type="PROSITE" id="PS50112"/>
    </source>
</evidence>
<feature type="compositionally biased region" description="Polar residues" evidence="15">
    <location>
        <begin position="850"/>
        <end position="893"/>
    </location>
</feature>
<dbReference type="InterPro" id="IPR011598">
    <property type="entry name" value="bHLH_dom"/>
</dbReference>
<dbReference type="InterPro" id="IPR000014">
    <property type="entry name" value="PAS"/>
</dbReference>
<feature type="compositionally biased region" description="Basic residues" evidence="15">
    <location>
        <begin position="10"/>
        <end position="22"/>
    </location>
</feature>
<evidence type="ECO:0000256" key="8">
    <source>
        <dbReference type="ARBA" id="ARBA00023015"/>
    </source>
</evidence>
<feature type="region of interest" description="Disordered" evidence="15">
    <location>
        <begin position="1"/>
        <end position="40"/>
    </location>
</feature>
<feature type="compositionally biased region" description="Polar residues" evidence="15">
    <location>
        <begin position="23"/>
        <end position="33"/>
    </location>
</feature>
<comment type="caution">
    <text evidence="18">The sequence shown here is derived from an EMBL/GenBank/DDBJ whole genome shotgun (WGS) entry which is preliminary data.</text>
</comment>
<accession>A0AAV1PNS9</accession>
<sequence>MLGNPGTYANKKRKKPVLKQKKFSQGNEVVKSNPSKRHRDRLNGELDRLTDLLPFPDDVRSRLDKLSVLRLSVGYLRVKSHFKANMKKSKSSVLFPGVNGQDGNSMDTTGFSEGELLLQALNGFVIVVTSDGSMFYASPTIKEYLGFQQSDVVHQSVYELIHTDDRPTFREQLHFALNPSPVGAEGDVMQGPINTMMYSPDQLPPENSSFLERTFVCRFRCLLDNSSGFLALKMQGRLKYLHGQSFMRENGTCTQSQLALFAIAMPVQPPSIVEIRTKILLFQTKHKLDFTPMGIDNRGKIVLGYSEIELCMKGSGYQFIHAADMMYCADNHIRMIKTGESGQTVFRLLSKSGSWVWVKANAKLIFKGGRPDFIIAYQRALVNAEGEEYLRQRRMQLPFSVTTGEAILYNTGPTMDIQELQLNKLFNNKDMYKDVTTGSMVDCFLKQDDSIYMEPVETPLPVDQVFRESRALVSISSDAWQESGVGATTGEPVVVKEEAKQSVMAVIDRLEEMAQNGDFCAALENLEVGDTELMELENTLKRLSQDGDQQNNVRSELDSILTNDIFDYIDSVLFKEKGEDSLNANPSTCFTGVNNNQQDPFSQISPTGLFQTPSPEGTYSPMNGVYAHQQDTMNEHMNTGKSQGGCAQIFSSTQKLSHHAPLIAQADTNLPPLQQLQLQDIFSPAIELPELTIPDASTRAPFQSCGQASMNNMGFSLGIPGQTQSGQRLLCPQNNMQAPATAANGQLQQSSVKQPNHVAPIVLDILPPLIPCNDFAPSITPNIPMPFSTPCLQGSRPFAPHNHQVQQWPQSQQQKLHHPGIMQNGHQAVPACLSQTSESQTFPHAGHWPQSVNGPNHTQQGEPAHGQTVSHNSCMFNQNFSSSPAGGNSNTFTLSGSSCQRGVDTPLDQSPPQGSCYFQWSGSESVVGTSAINQENANISPLTVPPNMSSSEHTLNIQRYLECHRQTQQDERVSAEHNGIFATPVCDVPMYLAE</sequence>
<dbReference type="GO" id="GO:0046983">
    <property type="term" value="F:protein dimerization activity"/>
    <property type="evidence" value="ECO:0007669"/>
    <property type="project" value="InterPro"/>
</dbReference>
<keyword evidence="6" id="KW-0677">Repeat</keyword>
<evidence type="ECO:0000256" key="10">
    <source>
        <dbReference type="ARBA" id="ARBA00023125"/>
    </source>
</evidence>
<dbReference type="InterPro" id="IPR035965">
    <property type="entry name" value="PAS-like_dom_sf"/>
</dbReference>
<evidence type="ECO:0000256" key="12">
    <source>
        <dbReference type="ARBA" id="ARBA00023163"/>
    </source>
</evidence>
<evidence type="ECO:0000256" key="11">
    <source>
        <dbReference type="ARBA" id="ARBA00023159"/>
    </source>
</evidence>
<dbReference type="GO" id="GO:1904613">
    <property type="term" value="P:cellular response to 2,3,7,8-tetrachlorodibenzodioxine"/>
    <property type="evidence" value="ECO:0007669"/>
    <property type="project" value="UniProtKB-ARBA"/>
</dbReference>
<comment type="subcellular location">
    <subcellularLocation>
        <location evidence="2">Cytoplasm</location>
    </subcellularLocation>
    <subcellularLocation>
        <location evidence="1">Nucleus</location>
    </subcellularLocation>
</comment>
<keyword evidence="5" id="KW-0678">Repressor</keyword>
<dbReference type="GO" id="GO:0005634">
    <property type="term" value="C:nucleus"/>
    <property type="evidence" value="ECO:0007669"/>
    <property type="project" value="UniProtKB-SubCell"/>
</dbReference>
<dbReference type="GO" id="GO:0000976">
    <property type="term" value="F:transcription cis-regulatory region binding"/>
    <property type="evidence" value="ECO:0007669"/>
    <property type="project" value="TreeGrafter"/>
</dbReference>
<dbReference type="PROSITE" id="PS50888">
    <property type="entry name" value="BHLH"/>
    <property type="match status" value="1"/>
</dbReference>
<dbReference type="PANTHER" id="PTHR10649">
    <property type="entry name" value="ARYL HYDROCARBON RECEPTOR"/>
    <property type="match status" value="1"/>
</dbReference>
<reference evidence="18 19" key="1">
    <citation type="submission" date="2024-01" db="EMBL/GenBank/DDBJ databases">
        <authorList>
            <person name="Alioto T."/>
            <person name="Alioto T."/>
            <person name="Gomez Garrido J."/>
        </authorList>
    </citation>
    <scope>NUCLEOTIDE SEQUENCE [LARGE SCALE GENOMIC DNA]</scope>
</reference>
<feature type="coiled-coil region" evidence="14">
    <location>
        <begin position="496"/>
        <end position="553"/>
    </location>
</feature>
<dbReference type="EMBL" id="CAWUFR010000224">
    <property type="protein sequence ID" value="CAK6973183.1"/>
    <property type="molecule type" value="Genomic_DNA"/>
</dbReference>
<keyword evidence="13" id="KW-0539">Nucleus</keyword>
<keyword evidence="12" id="KW-0804">Transcription</keyword>
<dbReference type="Gene3D" id="4.10.280.10">
    <property type="entry name" value="Helix-loop-helix DNA-binding domain"/>
    <property type="match status" value="1"/>
</dbReference>
<dbReference type="SUPFAM" id="SSF55785">
    <property type="entry name" value="PYP-like sensor domain (PAS domain)"/>
    <property type="match status" value="2"/>
</dbReference>
<keyword evidence="11" id="KW-0010">Activator</keyword>
<dbReference type="InterPro" id="IPR056192">
    <property type="entry name" value="bHLH_NPAS4"/>
</dbReference>
<feature type="domain" description="PAS" evidence="16">
    <location>
        <begin position="117"/>
        <end position="180"/>
    </location>
</feature>
<proteinExistence type="predicted"/>
<evidence type="ECO:0000259" key="17">
    <source>
        <dbReference type="PROSITE" id="PS50888"/>
    </source>
</evidence>
<dbReference type="Pfam" id="PF00989">
    <property type="entry name" value="PAS"/>
    <property type="match status" value="1"/>
</dbReference>
<dbReference type="InterPro" id="IPR013767">
    <property type="entry name" value="PAS_fold"/>
</dbReference>
<dbReference type="InterPro" id="IPR013655">
    <property type="entry name" value="PAS_fold_3"/>
</dbReference>
<dbReference type="AlphaFoldDB" id="A0AAV1PNS9"/>
<gene>
    <name evidence="18" type="ORF">FSCOSCO3_A008903</name>
</gene>
<dbReference type="SUPFAM" id="SSF47459">
    <property type="entry name" value="HLH, helix-loop-helix DNA-binding domain"/>
    <property type="match status" value="1"/>
</dbReference>
<dbReference type="Pfam" id="PF23183">
    <property type="entry name" value="bHLH_NPAS4"/>
    <property type="match status" value="1"/>
</dbReference>
<evidence type="ECO:0000256" key="13">
    <source>
        <dbReference type="ARBA" id="ARBA00023242"/>
    </source>
</evidence>
<keyword evidence="4" id="KW-0963">Cytoplasm</keyword>
<dbReference type="Proteomes" id="UP001314229">
    <property type="component" value="Unassembled WGS sequence"/>
</dbReference>
<evidence type="ECO:0000313" key="18">
    <source>
        <dbReference type="EMBL" id="CAK6973183.1"/>
    </source>
</evidence>
<dbReference type="FunFam" id="4.10.280.10:FF:000024">
    <property type="entry name" value="Aryl hydrocarbon receptor 2"/>
    <property type="match status" value="1"/>
</dbReference>
<organism evidence="18 19">
    <name type="scientific">Scomber scombrus</name>
    <name type="common">Atlantic mackerel</name>
    <name type="synonym">Scomber vernalis</name>
    <dbReference type="NCBI Taxonomy" id="13677"/>
    <lineage>
        <taxon>Eukaryota</taxon>
        <taxon>Metazoa</taxon>
        <taxon>Chordata</taxon>
        <taxon>Craniata</taxon>
        <taxon>Vertebrata</taxon>
        <taxon>Euteleostomi</taxon>
        <taxon>Actinopterygii</taxon>
        <taxon>Neopterygii</taxon>
        <taxon>Teleostei</taxon>
        <taxon>Neoteleostei</taxon>
        <taxon>Acanthomorphata</taxon>
        <taxon>Pelagiaria</taxon>
        <taxon>Scombriformes</taxon>
        <taxon>Scombridae</taxon>
        <taxon>Scomber</taxon>
    </lineage>
</organism>
<dbReference type="CDD" id="cd19696">
    <property type="entry name" value="bHLH-PAS_AhR_like"/>
    <property type="match status" value="1"/>
</dbReference>
<dbReference type="InterPro" id="IPR039091">
    <property type="entry name" value="AHR/AHRR"/>
</dbReference>
<dbReference type="FunFam" id="3.30.450.20:FF:000019">
    <property type="entry name" value="Aryl hydrocarbon receptor 1"/>
    <property type="match status" value="1"/>
</dbReference>
<evidence type="ECO:0000256" key="4">
    <source>
        <dbReference type="ARBA" id="ARBA00022490"/>
    </source>
</evidence>
<keyword evidence="18" id="KW-0675">Receptor</keyword>
<dbReference type="FunFam" id="3.30.450.20:FF:000035">
    <property type="entry name" value="Aryl hydrocarbon receptor"/>
    <property type="match status" value="1"/>
</dbReference>
<name>A0AAV1PNS9_SCOSC</name>
<keyword evidence="19" id="KW-1185">Reference proteome</keyword>
<evidence type="ECO:0000256" key="6">
    <source>
        <dbReference type="ARBA" id="ARBA00022737"/>
    </source>
</evidence>
<dbReference type="CDD" id="cd00130">
    <property type="entry name" value="PAS"/>
    <property type="match status" value="2"/>
</dbReference>
<feature type="domain" description="BHLH" evidence="17">
    <location>
        <begin position="26"/>
        <end position="79"/>
    </location>
</feature>
<feature type="region of interest" description="Disordered" evidence="15">
    <location>
        <begin position="839"/>
        <end position="893"/>
    </location>
</feature>
<evidence type="ECO:0000256" key="5">
    <source>
        <dbReference type="ARBA" id="ARBA00022491"/>
    </source>
</evidence>
<evidence type="ECO:0000256" key="1">
    <source>
        <dbReference type="ARBA" id="ARBA00004123"/>
    </source>
</evidence>
<keyword evidence="7" id="KW-0013">ADP-ribosylation</keyword>
<dbReference type="Gene3D" id="3.30.450.20">
    <property type="entry name" value="PAS domain"/>
    <property type="match status" value="2"/>
</dbReference>
<evidence type="ECO:0000256" key="2">
    <source>
        <dbReference type="ARBA" id="ARBA00004496"/>
    </source>
</evidence>
<evidence type="ECO:0000256" key="15">
    <source>
        <dbReference type="SAM" id="MobiDB-lite"/>
    </source>
</evidence>
<dbReference type="InterPro" id="IPR036638">
    <property type="entry name" value="HLH_DNA-bd_sf"/>
</dbReference>
<keyword evidence="8" id="KW-0805">Transcription regulation</keyword>
<evidence type="ECO:0000256" key="9">
    <source>
        <dbReference type="ARBA" id="ARBA00023108"/>
    </source>
</evidence>
<evidence type="ECO:0000256" key="7">
    <source>
        <dbReference type="ARBA" id="ARBA00022765"/>
    </source>
</evidence>
<keyword evidence="9" id="KW-0090">Biological rhythms</keyword>